<dbReference type="Proteomes" id="UP000327118">
    <property type="component" value="Unassembled WGS sequence"/>
</dbReference>
<organism evidence="2 3">
    <name type="scientific">Aspergillus coremiiformis</name>
    <dbReference type="NCBI Taxonomy" id="138285"/>
    <lineage>
        <taxon>Eukaryota</taxon>
        <taxon>Fungi</taxon>
        <taxon>Dikarya</taxon>
        <taxon>Ascomycota</taxon>
        <taxon>Pezizomycotina</taxon>
        <taxon>Eurotiomycetes</taxon>
        <taxon>Eurotiomycetidae</taxon>
        <taxon>Eurotiales</taxon>
        <taxon>Aspergillaceae</taxon>
        <taxon>Aspergillus</taxon>
        <taxon>Aspergillus subgen. Circumdati</taxon>
    </lineage>
</organism>
<proteinExistence type="predicted"/>
<evidence type="ECO:0000313" key="2">
    <source>
        <dbReference type="EMBL" id="KAE8351430.1"/>
    </source>
</evidence>
<keyword evidence="3" id="KW-1185">Reference proteome</keyword>
<reference evidence="3" key="1">
    <citation type="submission" date="2019-04" db="EMBL/GenBank/DDBJ databases">
        <title>Friends and foes A comparative genomics studyof 23 Aspergillus species from section Flavi.</title>
        <authorList>
            <consortium name="DOE Joint Genome Institute"/>
            <person name="Kjaerbolling I."/>
            <person name="Vesth T."/>
            <person name="Frisvad J.C."/>
            <person name="Nybo J.L."/>
            <person name="Theobald S."/>
            <person name="Kildgaard S."/>
            <person name="Isbrandt T."/>
            <person name="Kuo A."/>
            <person name="Sato A."/>
            <person name="Lyhne E.K."/>
            <person name="Kogle M.E."/>
            <person name="Wiebenga A."/>
            <person name="Kun R.S."/>
            <person name="Lubbers R.J."/>
            <person name="Makela M.R."/>
            <person name="Barry K."/>
            <person name="Chovatia M."/>
            <person name="Clum A."/>
            <person name="Daum C."/>
            <person name="Haridas S."/>
            <person name="He G."/>
            <person name="LaButti K."/>
            <person name="Lipzen A."/>
            <person name="Mondo S."/>
            <person name="Riley R."/>
            <person name="Salamov A."/>
            <person name="Simmons B.A."/>
            <person name="Magnuson J.K."/>
            <person name="Henrissat B."/>
            <person name="Mortensen U.H."/>
            <person name="Larsen T.O."/>
            <person name="Devries R.P."/>
            <person name="Grigoriev I.V."/>
            <person name="Machida M."/>
            <person name="Baker S.E."/>
            <person name="Andersen M.R."/>
        </authorList>
    </citation>
    <scope>NUCLEOTIDE SEQUENCE [LARGE SCALE GENOMIC DNA]</scope>
    <source>
        <strain evidence="3">CBS 553.77</strain>
    </source>
</reference>
<dbReference type="SUPFAM" id="SSF82649">
    <property type="entry name" value="SufE/NifU"/>
    <property type="match status" value="1"/>
</dbReference>
<evidence type="ECO:0000313" key="3">
    <source>
        <dbReference type="Proteomes" id="UP000327118"/>
    </source>
</evidence>
<dbReference type="EMBL" id="ML739171">
    <property type="protein sequence ID" value="KAE8351430.1"/>
    <property type="molecule type" value="Genomic_DNA"/>
</dbReference>
<dbReference type="FunFam" id="3.90.1010.10:FF:000013">
    <property type="entry name" value="Iron-sulfur cluster assembly enzyme ISCU, mitochondrial"/>
    <property type="match status" value="1"/>
</dbReference>
<dbReference type="AlphaFoldDB" id="A0A5N6Z5Y3"/>
<dbReference type="Pfam" id="PF01592">
    <property type="entry name" value="NifU_N"/>
    <property type="match status" value="1"/>
</dbReference>
<feature type="domain" description="NIF system FeS cluster assembly NifU N-terminal" evidence="1">
    <location>
        <begin position="48"/>
        <end position="153"/>
    </location>
</feature>
<dbReference type="CDD" id="cd06664">
    <property type="entry name" value="IscU_like"/>
    <property type="match status" value="1"/>
</dbReference>
<dbReference type="InterPro" id="IPR002871">
    <property type="entry name" value="NIF_FeS_clus_asmbl_NifU_N"/>
</dbReference>
<dbReference type="Gene3D" id="3.90.1010.10">
    <property type="match status" value="1"/>
</dbReference>
<sequence>MFRRLVTVAPRVGTVVSPRITPALSGIQTQPILRAPAMRRGYHEKDNFNKNDADVATGLVGAPACGDVMKLQIRVDKDTNVISDVKFKTFGCGSAIASSSYLTELVRGMTLEEAGKIKNTEIARELLPPVKLHCSMLAEDAIKSAIANYYTKNPRARQTDLGGTGASIPNVKVEIEKTEGAAATA</sequence>
<dbReference type="OrthoDB" id="1925777at2759"/>
<evidence type="ECO:0000259" key="1">
    <source>
        <dbReference type="Pfam" id="PF01592"/>
    </source>
</evidence>
<dbReference type="PANTHER" id="PTHR10093">
    <property type="entry name" value="IRON-SULFUR CLUSTER ASSEMBLY ENZYME NIFU HOMOLOG"/>
    <property type="match status" value="1"/>
</dbReference>
<accession>A0A5N6Z5Y3</accession>
<gene>
    <name evidence="2" type="ORF">BDV28DRAFT_137103</name>
</gene>
<dbReference type="GO" id="GO:0016226">
    <property type="term" value="P:iron-sulfur cluster assembly"/>
    <property type="evidence" value="ECO:0007669"/>
    <property type="project" value="InterPro"/>
</dbReference>
<dbReference type="GO" id="GO:0005506">
    <property type="term" value="F:iron ion binding"/>
    <property type="evidence" value="ECO:0007669"/>
    <property type="project" value="InterPro"/>
</dbReference>
<name>A0A5N6Z5Y3_9EURO</name>
<protein>
    <submittedName>
        <fullName evidence="2">NifU-like N terminal domain-containing protein</fullName>
    </submittedName>
</protein>
<dbReference type="GO" id="GO:0051536">
    <property type="term" value="F:iron-sulfur cluster binding"/>
    <property type="evidence" value="ECO:0007669"/>
    <property type="project" value="InterPro"/>
</dbReference>